<accession>A0A8S5TZG8</accession>
<organism evidence="1">
    <name type="scientific">Siphoviridae sp. ctkkB9</name>
    <dbReference type="NCBI Taxonomy" id="2825644"/>
    <lineage>
        <taxon>Viruses</taxon>
        <taxon>Duplodnaviria</taxon>
        <taxon>Heunggongvirae</taxon>
        <taxon>Uroviricota</taxon>
        <taxon>Caudoviricetes</taxon>
    </lineage>
</organism>
<protein>
    <submittedName>
        <fullName evidence="1">Uncharacterized protein</fullName>
    </submittedName>
</protein>
<proteinExistence type="predicted"/>
<name>A0A8S5TZG8_9CAUD</name>
<sequence length="42" mass="4674">MCQQNRITQAAVAESVRVQVVSRKPHLKRLKTATPAVANLRC</sequence>
<dbReference type="EMBL" id="BK015964">
    <property type="protein sequence ID" value="DAF87601.1"/>
    <property type="molecule type" value="Genomic_DNA"/>
</dbReference>
<evidence type="ECO:0000313" key="1">
    <source>
        <dbReference type="EMBL" id="DAF87601.1"/>
    </source>
</evidence>
<reference evidence="1" key="1">
    <citation type="journal article" date="2021" name="Proc. Natl. Acad. Sci. U.S.A.">
        <title>A Catalog of Tens of Thousands of Viruses from Human Metagenomes Reveals Hidden Associations with Chronic Diseases.</title>
        <authorList>
            <person name="Tisza M.J."/>
            <person name="Buck C.B."/>
        </authorList>
    </citation>
    <scope>NUCLEOTIDE SEQUENCE</scope>
    <source>
        <strain evidence="1">CtkkB9</strain>
    </source>
</reference>